<dbReference type="InParanoid" id="G0R2Z1"/>
<keyword evidence="2" id="KW-1185">Reference proteome</keyword>
<evidence type="ECO:0000313" key="1">
    <source>
        <dbReference type="EMBL" id="EGR28151.1"/>
    </source>
</evidence>
<evidence type="ECO:0000313" key="2">
    <source>
        <dbReference type="Proteomes" id="UP000008983"/>
    </source>
</evidence>
<dbReference type="GeneID" id="14904240"/>
<name>G0R2Z1_ICHMU</name>
<reference evidence="1 2" key="1">
    <citation type="submission" date="2011-07" db="EMBL/GenBank/DDBJ databases">
        <authorList>
            <person name="Coyne R."/>
            <person name="Brami D."/>
            <person name="Johnson J."/>
            <person name="Hostetler J."/>
            <person name="Hannick L."/>
            <person name="Clark T."/>
            <person name="Cassidy-Hanley D."/>
            <person name="Inman J."/>
        </authorList>
    </citation>
    <scope>NUCLEOTIDE SEQUENCE [LARGE SCALE GENOMIC DNA]</scope>
    <source>
        <strain evidence="1 2">G5</strain>
    </source>
</reference>
<dbReference type="EMBL" id="GL984285">
    <property type="protein sequence ID" value="EGR28151.1"/>
    <property type="molecule type" value="Genomic_DNA"/>
</dbReference>
<accession>G0R2Z1</accession>
<protein>
    <submittedName>
        <fullName evidence="1">Uncharacterized protein</fullName>
    </submittedName>
</protein>
<organism evidence="1 2">
    <name type="scientific">Ichthyophthirius multifiliis</name>
    <name type="common">White spot disease agent</name>
    <name type="synonym">Ich</name>
    <dbReference type="NCBI Taxonomy" id="5932"/>
    <lineage>
        <taxon>Eukaryota</taxon>
        <taxon>Sar</taxon>
        <taxon>Alveolata</taxon>
        <taxon>Ciliophora</taxon>
        <taxon>Intramacronucleata</taxon>
        <taxon>Oligohymenophorea</taxon>
        <taxon>Hymenostomatida</taxon>
        <taxon>Ophryoglenina</taxon>
        <taxon>Ichthyophthirius</taxon>
    </lineage>
</organism>
<gene>
    <name evidence="1" type="ORF">IMG5_181980</name>
</gene>
<proteinExistence type="predicted"/>
<dbReference type="AlphaFoldDB" id="G0R2Z1"/>
<sequence>MFLHNSQQNNKLINYFELQKQDDEEEIEQFKNQGLFENNPFQNFQYNQFNTNYDQYEKIYNQKISEYQRLIINQDNTQYPLRYSQINIQSVEDFNFLENNNNNEFLQQDNQELDFQLTTTSQQSINYKILEINQTNIQKTAEEKLKNIPNEKIIQKKEKQLNIKKRKQQDNKYLNQFNSSTVKKTKKSTNYNLNSNYTVKKDQVQENNDLQIQNFKEIIQKLPNAYLPFTNNQQTEQQTLQYLKKWHNVQQNSIQDIKLLLPDNYQQIFEININTILRNIFILNGVCTNNKKRHFFYNSFYKMTNEKLEKYRKKKKKCRKQINIKLLKYQKKKENKLIIKMLQKKIH</sequence>
<dbReference type="RefSeq" id="XP_004027496.1">
    <property type="nucleotide sequence ID" value="XM_004027447.1"/>
</dbReference>
<dbReference type="Proteomes" id="UP000008983">
    <property type="component" value="Unassembled WGS sequence"/>
</dbReference>
<dbReference type="FunCoup" id="G0R2Z1">
    <property type="interactions" value="30"/>
</dbReference>